<evidence type="ECO:0000313" key="3">
    <source>
        <dbReference type="Proteomes" id="UP001589854"/>
    </source>
</evidence>
<feature type="compositionally biased region" description="Low complexity" evidence="1">
    <location>
        <begin position="86"/>
        <end position="95"/>
    </location>
</feature>
<feature type="compositionally biased region" description="Gly residues" evidence="1">
    <location>
        <begin position="96"/>
        <end position="111"/>
    </location>
</feature>
<protein>
    <submittedName>
        <fullName evidence="2">Uncharacterized protein</fullName>
    </submittedName>
</protein>
<name>A0ABV6GEX2_9BACI</name>
<evidence type="ECO:0000256" key="1">
    <source>
        <dbReference type="SAM" id="MobiDB-lite"/>
    </source>
</evidence>
<dbReference type="EMBL" id="JBHLVO010000008">
    <property type="protein sequence ID" value="MFC0272129.1"/>
    <property type="molecule type" value="Genomic_DNA"/>
</dbReference>
<proteinExistence type="predicted"/>
<keyword evidence="3" id="KW-1185">Reference proteome</keyword>
<comment type="caution">
    <text evidence="2">The sequence shown here is derived from an EMBL/GenBank/DDBJ whole genome shotgun (WGS) entry which is preliminary data.</text>
</comment>
<organism evidence="2 3">
    <name type="scientific">Metabacillus herbersteinensis</name>
    <dbReference type="NCBI Taxonomy" id="283816"/>
    <lineage>
        <taxon>Bacteria</taxon>
        <taxon>Bacillati</taxon>
        <taxon>Bacillota</taxon>
        <taxon>Bacilli</taxon>
        <taxon>Bacillales</taxon>
        <taxon>Bacillaceae</taxon>
        <taxon>Metabacillus</taxon>
    </lineage>
</organism>
<sequence>MHYLPVSFQKKEGIPKHVSSSELEQWATRALLLKVKVPFKRAVHSYQQSGKDLVVSSLPLTSLLLIDEETVEYLVNTWKWSALPTSSSSSSSDGDSYGGDSGGGGDGGGAD</sequence>
<reference evidence="2 3" key="1">
    <citation type="submission" date="2024-09" db="EMBL/GenBank/DDBJ databases">
        <authorList>
            <person name="Sun Q."/>
            <person name="Mori K."/>
        </authorList>
    </citation>
    <scope>NUCLEOTIDE SEQUENCE [LARGE SCALE GENOMIC DNA]</scope>
    <source>
        <strain evidence="2 3">CCM 7228</strain>
    </source>
</reference>
<dbReference type="Proteomes" id="UP001589854">
    <property type="component" value="Unassembled WGS sequence"/>
</dbReference>
<evidence type="ECO:0000313" key="2">
    <source>
        <dbReference type="EMBL" id="MFC0272129.1"/>
    </source>
</evidence>
<accession>A0ABV6GEX2</accession>
<feature type="region of interest" description="Disordered" evidence="1">
    <location>
        <begin position="83"/>
        <end position="111"/>
    </location>
</feature>
<gene>
    <name evidence="2" type="ORF">ACFFIX_11765</name>
</gene>